<feature type="region of interest" description="Disordered" evidence="7">
    <location>
        <begin position="23"/>
        <end position="50"/>
    </location>
</feature>
<dbReference type="SUPFAM" id="SSF46626">
    <property type="entry name" value="Cytochrome c"/>
    <property type="match status" value="1"/>
</dbReference>
<evidence type="ECO:0000256" key="2">
    <source>
        <dbReference type="ARBA" id="ARBA00022617"/>
    </source>
</evidence>
<dbReference type="GO" id="GO:0020037">
    <property type="term" value="F:heme binding"/>
    <property type="evidence" value="ECO:0007669"/>
    <property type="project" value="InterPro"/>
</dbReference>
<dbReference type="PROSITE" id="PS51007">
    <property type="entry name" value="CYTC"/>
    <property type="match status" value="1"/>
</dbReference>
<evidence type="ECO:0000256" key="5">
    <source>
        <dbReference type="ARBA" id="ARBA00023004"/>
    </source>
</evidence>
<dbReference type="Gene3D" id="1.10.760.10">
    <property type="entry name" value="Cytochrome c-like domain"/>
    <property type="match status" value="1"/>
</dbReference>
<accession>A0A5A7N8V6</accession>
<dbReference type="GO" id="GO:0009055">
    <property type="term" value="F:electron transfer activity"/>
    <property type="evidence" value="ECO:0007669"/>
    <property type="project" value="InterPro"/>
</dbReference>
<keyword evidence="5 6" id="KW-0408">Iron</keyword>
<evidence type="ECO:0000256" key="4">
    <source>
        <dbReference type="ARBA" id="ARBA00022982"/>
    </source>
</evidence>
<name>A0A5A7N8V6_9PROT</name>
<gene>
    <name evidence="10" type="ORF">JCM17846_18760</name>
</gene>
<evidence type="ECO:0000313" key="11">
    <source>
        <dbReference type="Proteomes" id="UP000324996"/>
    </source>
</evidence>
<feature type="signal peptide" evidence="8">
    <location>
        <begin position="1"/>
        <end position="21"/>
    </location>
</feature>
<dbReference type="InterPro" id="IPR036909">
    <property type="entry name" value="Cyt_c-like_dom_sf"/>
</dbReference>
<keyword evidence="2 6" id="KW-0349">Heme</keyword>
<keyword evidence="1" id="KW-0813">Transport</keyword>
<evidence type="ECO:0000256" key="6">
    <source>
        <dbReference type="PROSITE-ProRule" id="PRU00433"/>
    </source>
</evidence>
<dbReference type="PANTHER" id="PTHR40942:SF4">
    <property type="entry name" value="CYTOCHROME C5"/>
    <property type="match status" value="1"/>
</dbReference>
<dbReference type="AlphaFoldDB" id="A0A5A7N8V6"/>
<feature type="chain" id="PRO_5022660027" description="Cytochrome c domain-containing protein" evidence="8">
    <location>
        <begin position="22"/>
        <end position="141"/>
    </location>
</feature>
<keyword evidence="11" id="KW-1185">Reference proteome</keyword>
<sequence>MLLLSCLFLSALFLSSCSAGSASTHGIKDDGTPDQVRDAGAKAEKSASDTKDKKVGAFGGSLDGQLIYEKACASCHANGFNGAPRLVASDWPHYKDLGVDHYTYSAIQGIGIMPARGGQPELLDEQVRQAVEYMLQQLDRP</sequence>
<dbReference type="InterPro" id="IPR002323">
    <property type="entry name" value="Cyt_CIE"/>
</dbReference>
<dbReference type="EMBL" id="BKCN01000008">
    <property type="protein sequence ID" value="GER04194.1"/>
    <property type="molecule type" value="Genomic_DNA"/>
</dbReference>
<dbReference type="Proteomes" id="UP000324996">
    <property type="component" value="Unassembled WGS sequence"/>
</dbReference>
<keyword evidence="4" id="KW-0249">Electron transport</keyword>
<keyword evidence="8" id="KW-0732">Signal</keyword>
<organism evidence="10 11">
    <name type="scientific">Iodidimonas nitroreducens</name>
    <dbReference type="NCBI Taxonomy" id="1236968"/>
    <lineage>
        <taxon>Bacteria</taxon>
        <taxon>Pseudomonadati</taxon>
        <taxon>Pseudomonadota</taxon>
        <taxon>Alphaproteobacteria</taxon>
        <taxon>Iodidimonadales</taxon>
        <taxon>Iodidimonadaceae</taxon>
        <taxon>Iodidimonas</taxon>
    </lineage>
</organism>
<dbReference type="PRINTS" id="PR00607">
    <property type="entry name" value="CYTCHROMECIE"/>
</dbReference>
<dbReference type="GO" id="GO:0005506">
    <property type="term" value="F:iron ion binding"/>
    <property type="evidence" value="ECO:0007669"/>
    <property type="project" value="InterPro"/>
</dbReference>
<evidence type="ECO:0000259" key="9">
    <source>
        <dbReference type="PROSITE" id="PS51007"/>
    </source>
</evidence>
<comment type="caution">
    <text evidence="10">The sequence shown here is derived from an EMBL/GenBank/DDBJ whole genome shotgun (WGS) entry which is preliminary data.</text>
</comment>
<feature type="compositionally biased region" description="Basic and acidic residues" evidence="7">
    <location>
        <begin position="26"/>
        <end position="50"/>
    </location>
</feature>
<dbReference type="PANTHER" id="PTHR40942">
    <property type="match status" value="1"/>
</dbReference>
<dbReference type="Pfam" id="PF13442">
    <property type="entry name" value="Cytochrome_CBB3"/>
    <property type="match status" value="1"/>
</dbReference>
<evidence type="ECO:0000256" key="3">
    <source>
        <dbReference type="ARBA" id="ARBA00022723"/>
    </source>
</evidence>
<feature type="domain" description="Cytochrome c" evidence="9">
    <location>
        <begin position="59"/>
        <end position="138"/>
    </location>
</feature>
<evidence type="ECO:0000313" key="10">
    <source>
        <dbReference type="EMBL" id="GER04194.1"/>
    </source>
</evidence>
<protein>
    <recommendedName>
        <fullName evidence="9">Cytochrome c domain-containing protein</fullName>
    </recommendedName>
</protein>
<reference evidence="10 11" key="1">
    <citation type="submission" date="2019-09" db="EMBL/GenBank/DDBJ databases">
        <title>NBRP : Genome information of microbial organism related human and environment.</title>
        <authorList>
            <person name="Hattori M."/>
            <person name="Oshima K."/>
            <person name="Inaba H."/>
            <person name="Suda W."/>
            <person name="Sakamoto M."/>
            <person name="Iino T."/>
            <person name="Kitahara M."/>
            <person name="Oshida Y."/>
            <person name="Iida T."/>
            <person name="Kudo T."/>
            <person name="Itoh T."/>
            <person name="Ohkuma M."/>
        </authorList>
    </citation>
    <scope>NUCLEOTIDE SEQUENCE [LARGE SCALE GENOMIC DNA]</scope>
    <source>
        <strain evidence="10 11">Q-1</strain>
    </source>
</reference>
<evidence type="ECO:0000256" key="8">
    <source>
        <dbReference type="SAM" id="SignalP"/>
    </source>
</evidence>
<keyword evidence="3 6" id="KW-0479">Metal-binding</keyword>
<evidence type="ECO:0000256" key="1">
    <source>
        <dbReference type="ARBA" id="ARBA00022448"/>
    </source>
</evidence>
<dbReference type="InterPro" id="IPR009056">
    <property type="entry name" value="Cyt_c-like_dom"/>
</dbReference>
<proteinExistence type="predicted"/>
<evidence type="ECO:0000256" key="7">
    <source>
        <dbReference type="SAM" id="MobiDB-lite"/>
    </source>
</evidence>